<dbReference type="EC" id="1.6.99.-" evidence="3"/>
<sequence length="184" mass="20365">MKTLVILAHPRFESSRVNRALAEAAEGEQGVTVRRLYELYPDGVIDVEAEQTAVEAADRIVLQFPMYWYSSPSLLKQWQDDVLTHGWAYGSKGKALVGKALVGKELLIAVSPGAEEYGREGAFTYTVTELLRPFQATANRCNLTYVEPFATIGSMRISDEQLAERARQYAAALTAPRPALDRLG</sequence>
<evidence type="ECO:0000313" key="3">
    <source>
        <dbReference type="EMBL" id="VEG75814.1"/>
    </source>
</evidence>
<dbReference type="Pfam" id="PF02525">
    <property type="entry name" value="Flavodoxin_2"/>
    <property type="match status" value="1"/>
</dbReference>
<dbReference type="InterPro" id="IPR003680">
    <property type="entry name" value="Flavodoxin_fold"/>
</dbReference>
<evidence type="ECO:0000256" key="1">
    <source>
        <dbReference type="ARBA" id="ARBA00023002"/>
    </source>
</evidence>
<dbReference type="GO" id="GO:0010181">
    <property type="term" value="F:FMN binding"/>
    <property type="evidence" value="ECO:0007669"/>
    <property type="project" value="TreeGrafter"/>
</dbReference>
<accession>A0A3S4WIL4</accession>
<dbReference type="GO" id="GO:0003955">
    <property type="term" value="F:NAD(P)H dehydrogenase (quinone) activity"/>
    <property type="evidence" value="ECO:0007669"/>
    <property type="project" value="TreeGrafter"/>
</dbReference>
<dbReference type="EMBL" id="LR134363">
    <property type="protein sequence ID" value="VEG75814.1"/>
    <property type="molecule type" value="Genomic_DNA"/>
</dbReference>
<dbReference type="InterPro" id="IPR046980">
    <property type="entry name" value="KefG/KefF"/>
</dbReference>
<gene>
    <name evidence="3" type="primary">ywrO_1</name>
    <name evidence="3" type="ORF">NCTC11923_02492</name>
</gene>
<dbReference type="InterPro" id="IPR029039">
    <property type="entry name" value="Flavoprotein-like_sf"/>
</dbReference>
<keyword evidence="4" id="KW-1185">Reference proteome</keyword>
<dbReference type="KEGG" id="asla:NCTC11923_02492"/>
<proteinExistence type="predicted"/>
<dbReference type="AlphaFoldDB" id="A0A3S4WIL4"/>
<dbReference type="SUPFAM" id="SSF52218">
    <property type="entry name" value="Flavoproteins"/>
    <property type="match status" value="1"/>
</dbReference>
<evidence type="ECO:0000259" key="2">
    <source>
        <dbReference type="Pfam" id="PF02525"/>
    </source>
</evidence>
<dbReference type="PANTHER" id="PTHR47307">
    <property type="entry name" value="GLUTATHIONE-REGULATED POTASSIUM-EFFLUX SYSTEM ANCILLARY PROTEIN KEFG"/>
    <property type="match status" value="1"/>
</dbReference>
<evidence type="ECO:0000313" key="4">
    <source>
        <dbReference type="Proteomes" id="UP000276899"/>
    </source>
</evidence>
<organism evidence="3 4">
    <name type="scientific">Actinomyces slackii</name>
    <dbReference type="NCBI Taxonomy" id="52774"/>
    <lineage>
        <taxon>Bacteria</taxon>
        <taxon>Bacillati</taxon>
        <taxon>Actinomycetota</taxon>
        <taxon>Actinomycetes</taxon>
        <taxon>Actinomycetales</taxon>
        <taxon>Actinomycetaceae</taxon>
        <taxon>Actinomyces</taxon>
    </lineage>
</organism>
<dbReference type="GO" id="GO:0009055">
    <property type="term" value="F:electron transfer activity"/>
    <property type="evidence" value="ECO:0007669"/>
    <property type="project" value="TreeGrafter"/>
</dbReference>
<feature type="domain" description="Flavodoxin-like fold" evidence="2">
    <location>
        <begin position="1"/>
        <end position="171"/>
    </location>
</feature>
<protein>
    <submittedName>
        <fullName evidence="3">General stress protein 14</fullName>
        <ecNumber evidence="3">1.6.99.-</ecNumber>
    </submittedName>
</protein>
<reference evidence="3 4" key="1">
    <citation type="submission" date="2018-12" db="EMBL/GenBank/DDBJ databases">
        <authorList>
            <consortium name="Pathogen Informatics"/>
        </authorList>
    </citation>
    <scope>NUCLEOTIDE SEQUENCE [LARGE SCALE GENOMIC DNA]</scope>
    <source>
        <strain evidence="3 4">NCTC11923</strain>
    </source>
</reference>
<dbReference type="STRING" id="1278298.GCA_000428685_00968"/>
<keyword evidence="1 3" id="KW-0560">Oxidoreductase</keyword>
<dbReference type="Proteomes" id="UP000276899">
    <property type="component" value="Chromosome"/>
</dbReference>
<dbReference type="PANTHER" id="PTHR47307:SF1">
    <property type="entry name" value="GLUTATHIONE-REGULATED POTASSIUM-EFFLUX SYSTEM ANCILLARY PROTEIN KEFG"/>
    <property type="match status" value="1"/>
</dbReference>
<name>A0A3S4WIL4_9ACTO</name>
<dbReference type="RefSeq" id="WP_026426559.1">
    <property type="nucleotide sequence ID" value="NZ_CBCRWE010000027.1"/>
</dbReference>
<dbReference type="Gene3D" id="3.40.50.360">
    <property type="match status" value="1"/>
</dbReference>